<evidence type="ECO:0000256" key="1">
    <source>
        <dbReference type="ARBA" id="ARBA00022723"/>
    </source>
</evidence>
<evidence type="ECO:0000259" key="5">
    <source>
        <dbReference type="PROSITE" id="PS51157"/>
    </source>
</evidence>
<sequence>MGGCNVILNSGDMVMFCRDCDINGNMYICPACFMHSKHDEHNFKVIRLPLGGFQCSCGNSDEIRQPYTYCSLDAPKLSLGLAVRERTIISVSDGGIRARRIRQLQLQFGLKD</sequence>
<organism evidence="6 7">
    <name type="scientific">Oikopleura dioica</name>
    <name type="common">Tunicate</name>
    <dbReference type="NCBI Taxonomy" id="34765"/>
    <lineage>
        <taxon>Eukaryota</taxon>
        <taxon>Metazoa</taxon>
        <taxon>Chordata</taxon>
        <taxon>Tunicata</taxon>
        <taxon>Appendicularia</taxon>
        <taxon>Copelata</taxon>
        <taxon>Oikopleuridae</taxon>
        <taxon>Oikopleura</taxon>
    </lineage>
</organism>
<feature type="zinc finger region" description="UBR-type" evidence="4">
    <location>
        <begin position="2"/>
        <end position="75"/>
    </location>
</feature>
<evidence type="ECO:0000256" key="3">
    <source>
        <dbReference type="ARBA" id="ARBA00022833"/>
    </source>
</evidence>
<keyword evidence="2" id="KW-0863">Zinc-finger</keyword>
<dbReference type="PROSITE" id="PS51157">
    <property type="entry name" value="ZF_UBR"/>
    <property type="match status" value="1"/>
</dbReference>
<dbReference type="Gene3D" id="2.10.110.30">
    <property type="match status" value="1"/>
</dbReference>
<dbReference type="InterPro" id="IPR003126">
    <property type="entry name" value="Znf_UBR"/>
</dbReference>
<dbReference type="SMART" id="SM00396">
    <property type="entry name" value="ZnF_UBR1"/>
    <property type="match status" value="1"/>
</dbReference>
<evidence type="ECO:0000256" key="4">
    <source>
        <dbReference type="PROSITE-ProRule" id="PRU00508"/>
    </source>
</evidence>
<evidence type="ECO:0000313" key="6">
    <source>
        <dbReference type="EMBL" id="CAG5110692.1"/>
    </source>
</evidence>
<protein>
    <submittedName>
        <fullName evidence="6">Oidioi.mRNA.OKI2018_I69.chr2.g5069.t1.cds</fullName>
    </submittedName>
</protein>
<reference evidence="6 7" key="1">
    <citation type="submission" date="2021-04" db="EMBL/GenBank/DDBJ databases">
        <authorList>
            <person name="Bliznina A."/>
        </authorList>
    </citation>
    <scope>NUCLEOTIDE SEQUENCE [LARGE SCALE GENOMIC DNA]</scope>
</reference>
<proteinExistence type="predicted"/>
<gene>
    <name evidence="6" type="ORF">OKIOD_LOCUS13834</name>
</gene>
<evidence type="ECO:0000256" key="2">
    <source>
        <dbReference type="ARBA" id="ARBA00022771"/>
    </source>
</evidence>
<keyword evidence="3" id="KW-0862">Zinc</keyword>
<keyword evidence="1" id="KW-0479">Metal-binding</keyword>
<dbReference type="CDD" id="cd19670">
    <property type="entry name" value="UBR-box_UBR1_2_3"/>
    <property type="match status" value="1"/>
</dbReference>
<dbReference type="EMBL" id="OU015567">
    <property type="protein sequence ID" value="CAG5110692.1"/>
    <property type="molecule type" value="Genomic_DNA"/>
</dbReference>
<evidence type="ECO:0000313" key="7">
    <source>
        <dbReference type="Proteomes" id="UP001158576"/>
    </source>
</evidence>
<dbReference type="Pfam" id="PF02207">
    <property type="entry name" value="zf-UBR"/>
    <property type="match status" value="1"/>
</dbReference>
<keyword evidence="7" id="KW-1185">Reference proteome</keyword>
<dbReference type="Proteomes" id="UP001158576">
    <property type="component" value="Chromosome 2"/>
</dbReference>
<feature type="domain" description="UBR-type" evidence="5">
    <location>
        <begin position="2"/>
        <end position="75"/>
    </location>
</feature>
<accession>A0ABN7T8G6</accession>
<name>A0ABN7T8G6_OIKDI</name>